<dbReference type="AlphaFoldDB" id="A0AAU8FZF5"/>
<sequence>MALPTFGDIATGGSYFKGDDYAHAVALLIEPTSLERQVPTNYGPKDTITADITVFGSEEEIDNDGGQRNEGVKIQQIDLAKKLAHLVGGATVVTVEKLEKSAKLPNGAWVWRTVSSEIKGKVIAFAERREAAGEDVLGDLLA</sequence>
<evidence type="ECO:0000313" key="1">
    <source>
        <dbReference type="EMBL" id="XCH28839.1"/>
    </source>
</evidence>
<gene>
    <name evidence="1" type="ORF">ABRQ22_14670</name>
</gene>
<reference evidence="1" key="1">
    <citation type="submission" date="2024-06" db="EMBL/GenBank/DDBJ databases">
        <title>Complete genome sequence of the cellulolytic actinobacterium, Cellulosimicrobium ES-005.</title>
        <authorList>
            <person name="Matthews C.T."/>
            <person name="Underwood K.D."/>
            <person name="Ghanchi K.M."/>
            <person name="Fields S.D."/>
            <person name="Gardner S.G."/>
        </authorList>
    </citation>
    <scope>NUCLEOTIDE SEQUENCE</scope>
    <source>
        <strain evidence="1">ES-005</strain>
    </source>
</reference>
<name>A0AAU8FZF5_9MICO</name>
<dbReference type="EMBL" id="CP159290">
    <property type="protein sequence ID" value="XCH28839.1"/>
    <property type="molecule type" value="Genomic_DNA"/>
</dbReference>
<protein>
    <submittedName>
        <fullName evidence="1">Uncharacterized protein</fullName>
    </submittedName>
</protein>
<accession>A0AAU8FZF5</accession>
<proteinExistence type="predicted"/>
<organism evidence="1">
    <name type="scientific">Cellulosimicrobium sp. ES-005</name>
    <dbReference type="NCBI Taxonomy" id="3163031"/>
    <lineage>
        <taxon>Bacteria</taxon>
        <taxon>Bacillati</taxon>
        <taxon>Actinomycetota</taxon>
        <taxon>Actinomycetes</taxon>
        <taxon>Micrococcales</taxon>
        <taxon>Promicromonosporaceae</taxon>
        <taxon>Cellulosimicrobium</taxon>
    </lineage>
</organism>
<dbReference type="RefSeq" id="WP_353707247.1">
    <property type="nucleotide sequence ID" value="NZ_CP159290.1"/>
</dbReference>